<comment type="caution">
    <text evidence="4">The sequence shown here is derived from an EMBL/GenBank/DDBJ whole genome shotgun (WGS) entry which is preliminary data.</text>
</comment>
<feature type="region of interest" description="Disordered" evidence="1">
    <location>
        <begin position="22"/>
        <end position="61"/>
    </location>
</feature>
<keyword evidence="2" id="KW-0732">Signal</keyword>
<evidence type="ECO:0000259" key="3">
    <source>
        <dbReference type="Pfam" id="PF14016"/>
    </source>
</evidence>
<name>A0ABV6QRN0_9ACTN</name>
<feature type="domain" description="DUF4232" evidence="3">
    <location>
        <begin position="62"/>
        <end position="191"/>
    </location>
</feature>
<dbReference type="PROSITE" id="PS51257">
    <property type="entry name" value="PROKAR_LIPOPROTEIN"/>
    <property type="match status" value="1"/>
</dbReference>
<evidence type="ECO:0000256" key="2">
    <source>
        <dbReference type="SAM" id="SignalP"/>
    </source>
</evidence>
<reference evidence="4 5" key="1">
    <citation type="submission" date="2024-09" db="EMBL/GenBank/DDBJ databases">
        <authorList>
            <person name="Sun Q."/>
            <person name="Mori K."/>
        </authorList>
    </citation>
    <scope>NUCLEOTIDE SEQUENCE [LARGE SCALE GENOMIC DNA]</scope>
    <source>
        <strain evidence="4 5">CGMCC 1.15906</strain>
    </source>
</reference>
<sequence length="198" mass="20841">MRRPVIALALLFAVSACGTEVAPGAGGRPGAPTTSATAKTAKPTDGETSFGKERATPPPAKCPASGLLITRGEIDAAMGLRAITLTLHNCGKRAVDVQGYPVVTVLDKVRQPFKITVAPETPDGPPKKLRLTTKQTLTAELIWRNTVTLDTTDGPMQAAYLKVAPAANRPASLIELHETFGNTGKARVTPWARPKSQP</sequence>
<evidence type="ECO:0000256" key="1">
    <source>
        <dbReference type="SAM" id="MobiDB-lite"/>
    </source>
</evidence>
<accession>A0ABV6QRN0</accession>
<dbReference type="EMBL" id="JBHLTC010000030">
    <property type="protein sequence ID" value="MFC0627175.1"/>
    <property type="molecule type" value="Genomic_DNA"/>
</dbReference>
<protein>
    <submittedName>
        <fullName evidence="4">DUF4232 domain-containing protein</fullName>
    </submittedName>
</protein>
<feature type="compositionally biased region" description="Low complexity" evidence="1">
    <location>
        <begin position="30"/>
        <end position="41"/>
    </location>
</feature>
<keyword evidence="5" id="KW-1185">Reference proteome</keyword>
<organism evidence="4 5">
    <name type="scientific">Kribbella deserti</name>
    <dbReference type="NCBI Taxonomy" id="1926257"/>
    <lineage>
        <taxon>Bacteria</taxon>
        <taxon>Bacillati</taxon>
        <taxon>Actinomycetota</taxon>
        <taxon>Actinomycetes</taxon>
        <taxon>Propionibacteriales</taxon>
        <taxon>Kribbellaceae</taxon>
        <taxon>Kribbella</taxon>
    </lineage>
</organism>
<dbReference type="RefSeq" id="WP_380051539.1">
    <property type="nucleotide sequence ID" value="NZ_JBHLTC010000030.1"/>
</dbReference>
<proteinExistence type="predicted"/>
<feature type="signal peptide" evidence="2">
    <location>
        <begin position="1"/>
        <end position="18"/>
    </location>
</feature>
<evidence type="ECO:0000313" key="4">
    <source>
        <dbReference type="EMBL" id="MFC0627175.1"/>
    </source>
</evidence>
<dbReference type="InterPro" id="IPR025326">
    <property type="entry name" value="DUF4232"/>
</dbReference>
<dbReference type="Proteomes" id="UP001589890">
    <property type="component" value="Unassembled WGS sequence"/>
</dbReference>
<feature type="compositionally biased region" description="Basic and acidic residues" evidence="1">
    <location>
        <begin position="42"/>
        <end position="55"/>
    </location>
</feature>
<evidence type="ECO:0000313" key="5">
    <source>
        <dbReference type="Proteomes" id="UP001589890"/>
    </source>
</evidence>
<gene>
    <name evidence="4" type="ORF">ACFFGN_24080</name>
</gene>
<dbReference type="Pfam" id="PF14016">
    <property type="entry name" value="DUF4232"/>
    <property type="match status" value="1"/>
</dbReference>
<feature type="chain" id="PRO_5047027442" evidence="2">
    <location>
        <begin position="19"/>
        <end position="198"/>
    </location>
</feature>